<comment type="caution">
    <text evidence="2">The sequence shown here is derived from an EMBL/GenBank/DDBJ whole genome shotgun (WGS) entry which is preliminary data.</text>
</comment>
<feature type="region of interest" description="Disordered" evidence="1">
    <location>
        <begin position="1"/>
        <end position="20"/>
    </location>
</feature>
<dbReference type="RefSeq" id="WP_387988143.1">
    <property type="nucleotide sequence ID" value="NZ_JBHSGR010000007.1"/>
</dbReference>
<gene>
    <name evidence="2" type="ORF">ACFO3M_08505</name>
</gene>
<proteinExistence type="predicted"/>
<sequence>MGRRPRSGLQEELLRLLRPPDPRREQLLSERVAPTLAAVADRMAGRPADEVAAALGAAVREAGGTPDRAALRELAAQVEAGENPFA</sequence>
<keyword evidence="3" id="KW-1185">Reference proteome</keyword>
<evidence type="ECO:0000313" key="3">
    <source>
        <dbReference type="Proteomes" id="UP001596025"/>
    </source>
</evidence>
<reference evidence="3" key="1">
    <citation type="journal article" date="2019" name="Int. J. Syst. Evol. Microbiol.">
        <title>The Global Catalogue of Microorganisms (GCM) 10K type strain sequencing project: providing services to taxonomists for standard genome sequencing and annotation.</title>
        <authorList>
            <consortium name="The Broad Institute Genomics Platform"/>
            <consortium name="The Broad Institute Genome Sequencing Center for Infectious Disease"/>
            <person name="Wu L."/>
            <person name="Ma J."/>
        </authorList>
    </citation>
    <scope>NUCLEOTIDE SEQUENCE [LARGE SCALE GENOMIC DNA]</scope>
    <source>
        <strain evidence="3">CCUG 62763</strain>
    </source>
</reference>
<evidence type="ECO:0000313" key="2">
    <source>
        <dbReference type="EMBL" id="MFC4693424.1"/>
    </source>
</evidence>
<accession>A0ABV9LHA7</accession>
<organism evidence="2 3">
    <name type="scientific">Geodermatophilus arenarius</name>
    <dbReference type="NCBI Taxonomy" id="1137990"/>
    <lineage>
        <taxon>Bacteria</taxon>
        <taxon>Bacillati</taxon>
        <taxon>Actinomycetota</taxon>
        <taxon>Actinomycetes</taxon>
        <taxon>Geodermatophilales</taxon>
        <taxon>Geodermatophilaceae</taxon>
        <taxon>Geodermatophilus</taxon>
    </lineage>
</organism>
<name>A0ABV9LHA7_9ACTN</name>
<dbReference type="EMBL" id="JBHSGR010000007">
    <property type="protein sequence ID" value="MFC4693424.1"/>
    <property type="molecule type" value="Genomic_DNA"/>
</dbReference>
<dbReference type="Proteomes" id="UP001596025">
    <property type="component" value="Unassembled WGS sequence"/>
</dbReference>
<evidence type="ECO:0000256" key="1">
    <source>
        <dbReference type="SAM" id="MobiDB-lite"/>
    </source>
</evidence>
<protein>
    <submittedName>
        <fullName evidence="2">Uncharacterized protein</fullName>
    </submittedName>
</protein>